<dbReference type="GO" id="GO:0016787">
    <property type="term" value="F:hydrolase activity"/>
    <property type="evidence" value="ECO:0007669"/>
    <property type="project" value="UniProtKB-KW"/>
</dbReference>
<keyword evidence="2" id="KW-0378">Hydrolase</keyword>
<reference evidence="2" key="2">
    <citation type="submission" date="2020-09" db="EMBL/GenBank/DDBJ databases">
        <authorList>
            <person name="Sun Q."/>
            <person name="Kim S."/>
        </authorList>
    </citation>
    <scope>NUCLEOTIDE SEQUENCE</scope>
    <source>
        <strain evidence="2">KCTC 32337</strain>
    </source>
</reference>
<sequence length="292" mass="32431">MSQNRPKNYAVRLHDGYKNSTALNVYEWQGSGPPLLLVHAAGFHARVWDKVITQLGDRHVYAVDLRNHGLSDNSAPPYSFQLFGDDLVALIEALDLSDITACGHSMGGHVVLQAASSLPHRFKHILLLDPVIFTPDSPDPIQTDPAKNPIAARRNEWASADEMFSRFSSRSPFSEWDPQVLRDYCEYGLLPKSNSELFELACPPLCEAAIYQSTGNGLLLEQLSSITATVKILRVKERTKDDAPFDFRPSATFKGLVGLIPGAAENYLPQHTHFIPMEDPNLVAKEIDTLPR</sequence>
<reference evidence="2" key="1">
    <citation type="journal article" date="2014" name="Int. J. Syst. Evol. Microbiol.">
        <title>Complete genome sequence of Corynebacterium casei LMG S-19264T (=DSM 44701T), isolated from a smear-ripened cheese.</title>
        <authorList>
            <consortium name="US DOE Joint Genome Institute (JGI-PGF)"/>
            <person name="Walter F."/>
            <person name="Albersmeier A."/>
            <person name="Kalinowski J."/>
            <person name="Ruckert C."/>
        </authorList>
    </citation>
    <scope>NUCLEOTIDE SEQUENCE</scope>
    <source>
        <strain evidence="2">KCTC 32337</strain>
    </source>
</reference>
<dbReference type="PANTHER" id="PTHR43798:SF33">
    <property type="entry name" value="HYDROLASE, PUTATIVE (AFU_ORTHOLOGUE AFUA_2G14860)-RELATED"/>
    <property type="match status" value="1"/>
</dbReference>
<evidence type="ECO:0000313" key="2">
    <source>
        <dbReference type="EMBL" id="GGZ81242.1"/>
    </source>
</evidence>
<accession>A0A8H9IEQ0</accession>
<protein>
    <submittedName>
        <fullName evidence="2">Alpha/beta hydrolase</fullName>
    </submittedName>
</protein>
<feature type="domain" description="AB hydrolase-1" evidence="1">
    <location>
        <begin position="35"/>
        <end position="284"/>
    </location>
</feature>
<gene>
    <name evidence="2" type="ORF">GCM10011274_43920</name>
</gene>
<dbReference type="AlphaFoldDB" id="A0A8H9IEQ0"/>
<name>A0A8H9IEQ0_9ALTE</name>
<dbReference type="InterPro" id="IPR050266">
    <property type="entry name" value="AB_hydrolase_sf"/>
</dbReference>
<evidence type="ECO:0000313" key="3">
    <source>
        <dbReference type="Proteomes" id="UP000622604"/>
    </source>
</evidence>
<dbReference type="InterPro" id="IPR000073">
    <property type="entry name" value="AB_hydrolase_1"/>
</dbReference>
<dbReference type="RefSeq" id="WP_191867248.1">
    <property type="nucleotide sequence ID" value="NZ_BMZC01000018.1"/>
</dbReference>
<dbReference type="GO" id="GO:0016020">
    <property type="term" value="C:membrane"/>
    <property type="evidence" value="ECO:0007669"/>
    <property type="project" value="TreeGrafter"/>
</dbReference>
<dbReference type="Proteomes" id="UP000622604">
    <property type="component" value="Unassembled WGS sequence"/>
</dbReference>
<dbReference type="Pfam" id="PF12697">
    <property type="entry name" value="Abhydrolase_6"/>
    <property type="match status" value="1"/>
</dbReference>
<dbReference type="EMBL" id="BMZC01000018">
    <property type="protein sequence ID" value="GGZ81242.1"/>
    <property type="molecule type" value="Genomic_DNA"/>
</dbReference>
<dbReference type="SUPFAM" id="SSF53474">
    <property type="entry name" value="alpha/beta-Hydrolases"/>
    <property type="match status" value="1"/>
</dbReference>
<dbReference type="Gene3D" id="3.40.50.1820">
    <property type="entry name" value="alpha/beta hydrolase"/>
    <property type="match status" value="1"/>
</dbReference>
<dbReference type="PANTHER" id="PTHR43798">
    <property type="entry name" value="MONOACYLGLYCEROL LIPASE"/>
    <property type="match status" value="1"/>
</dbReference>
<dbReference type="InterPro" id="IPR029058">
    <property type="entry name" value="AB_hydrolase_fold"/>
</dbReference>
<proteinExistence type="predicted"/>
<comment type="caution">
    <text evidence="2">The sequence shown here is derived from an EMBL/GenBank/DDBJ whole genome shotgun (WGS) entry which is preliminary data.</text>
</comment>
<evidence type="ECO:0000259" key="1">
    <source>
        <dbReference type="Pfam" id="PF12697"/>
    </source>
</evidence>
<organism evidence="2 3">
    <name type="scientific">Paraglaciecola chathamensis</name>
    <dbReference type="NCBI Taxonomy" id="368405"/>
    <lineage>
        <taxon>Bacteria</taxon>
        <taxon>Pseudomonadati</taxon>
        <taxon>Pseudomonadota</taxon>
        <taxon>Gammaproteobacteria</taxon>
        <taxon>Alteromonadales</taxon>
        <taxon>Alteromonadaceae</taxon>
        <taxon>Paraglaciecola</taxon>
    </lineage>
</organism>